<evidence type="ECO:0000313" key="3">
    <source>
        <dbReference type="Proteomes" id="UP000748531"/>
    </source>
</evidence>
<proteinExistence type="predicted"/>
<dbReference type="Proteomes" id="UP000748531">
    <property type="component" value="Unassembled WGS sequence"/>
</dbReference>
<reference evidence="2" key="1">
    <citation type="submission" date="2019-05" db="EMBL/GenBank/DDBJ databases">
        <title>Annotation for the trematode Paragonimus heterotremus.</title>
        <authorList>
            <person name="Choi Y.-J."/>
        </authorList>
    </citation>
    <scope>NUCLEOTIDE SEQUENCE</scope>
    <source>
        <strain evidence="2">LC</strain>
    </source>
</reference>
<dbReference type="OrthoDB" id="6260544at2759"/>
<feature type="compositionally biased region" description="Acidic residues" evidence="1">
    <location>
        <begin position="203"/>
        <end position="212"/>
    </location>
</feature>
<evidence type="ECO:0000313" key="2">
    <source>
        <dbReference type="EMBL" id="KAF5402285.1"/>
    </source>
</evidence>
<evidence type="ECO:0000256" key="1">
    <source>
        <dbReference type="SAM" id="MobiDB-lite"/>
    </source>
</evidence>
<gene>
    <name evidence="2" type="ORF">PHET_04246</name>
</gene>
<feature type="compositionally biased region" description="Acidic residues" evidence="1">
    <location>
        <begin position="219"/>
        <end position="237"/>
    </location>
</feature>
<organism evidence="2 3">
    <name type="scientific">Paragonimus heterotremus</name>
    <dbReference type="NCBI Taxonomy" id="100268"/>
    <lineage>
        <taxon>Eukaryota</taxon>
        <taxon>Metazoa</taxon>
        <taxon>Spiralia</taxon>
        <taxon>Lophotrochozoa</taxon>
        <taxon>Platyhelminthes</taxon>
        <taxon>Trematoda</taxon>
        <taxon>Digenea</taxon>
        <taxon>Plagiorchiida</taxon>
        <taxon>Troglotremata</taxon>
        <taxon>Troglotrematidae</taxon>
        <taxon>Paragonimus</taxon>
    </lineage>
</organism>
<sequence>MDEDVSGSTQAELARIAKSCGIEKQEITLYDIGVTLAEKLKSEPIRKNVSSVYDNNHIQGRAEEKGLRNILRFKGERAILNLLVQPEEVLKPHCFSLLTRIAQSLRGKVVIMECLATPETLLRHLHRSPDRALMVLKLLTSLLGMPTARIFFNQPSLTNYLSKPVDDPTLNGYVQLVSWLISLPINRLVDHLADTAASRGDESEPELEEDEQEQKTDEFVEEQQAPDEENSYESLTE</sequence>
<name>A0A8J4SQJ2_9TREM</name>
<protein>
    <submittedName>
        <fullName evidence="2">Uncharacterized protein</fullName>
    </submittedName>
</protein>
<feature type="region of interest" description="Disordered" evidence="1">
    <location>
        <begin position="196"/>
        <end position="237"/>
    </location>
</feature>
<dbReference type="EMBL" id="LUCH01001910">
    <property type="protein sequence ID" value="KAF5402285.1"/>
    <property type="molecule type" value="Genomic_DNA"/>
</dbReference>
<keyword evidence="3" id="KW-1185">Reference proteome</keyword>
<accession>A0A8J4SQJ2</accession>
<dbReference type="AlphaFoldDB" id="A0A8J4SQJ2"/>
<comment type="caution">
    <text evidence="2">The sequence shown here is derived from an EMBL/GenBank/DDBJ whole genome shotgun (WGS) entry which is preliminary data.</text>
</comment>